<feature type="domain" description="TPM" evidence="4">
    <location>
        <begin position="106"/>
        <end position="232"/>
    </location>
</feature>
<feature type="coiled-coil region" evidence="1">
    <location>
        <begin position="379"/>
        <end position="466"/>
    </location>
</feature>
<organism evidence="5 6">
    <name type="scientific">Paenibacillus auburnensis</name>
    <dbReference type="NCBI Taxonomy" id="2905649"/>
    <lineage>
        <taxon>Bacteria</taxon>
        <taxon>Bacillati</taxon>
        <taxon>Bacillota</taxon>
        <taxon>Bacilli</taxon>
        <taxon>Bacillales</taxon>
        <taxon>Paenibacillaceae</taxon>
        <taxon>Paenibacillus</taxon>
    </lineage>
</organism>
<sequence>MAKGNQIQTSIYTLPANQIADMQIAASPVHGDAAFLLLAYQTDRRPLHRRDFGCVIIYNQLNQLYHSPLERRVPYLKKYIALFLIFSMLWMNGVQAAALPAQQGLVTDEAGLLTAQEAAAIANTAAGEPYTFHILTIDSLEGADSTRYASDVYDAWALTSRDILLLISAGDQQVELNFINPGLQNALDSWSMSQRGGTGSSAITSVIDSYFIPSARAGDFAEGIRALITELQSLGSAPGNGGAGAGSTGGTSSGSTAGTAGPGPGTDTGTAAGNKGQSGGLPLLTIAAIVAGAALLAFVLFVLFTGLRRRKQLAAQQEQLADLLVRTNRAMESLQPFQGIVQGKTGEMVDGISKRLDAQLVNISALQNTGSSHPAFYQLTALKTAIAQAEQTANMLSNSLAEEERQIAVISDADRNVKQQITELKKDAPGLEGQLQDAVKETGYELQEITEDLKELAEATAKADQLELFDPIAAQDITKEAQEHQEHIEQDLRDVDLYDDKLEGFPSAVAAARTKLDGLIEQNSLHNMKVKPYDSLEQARKAAETLEAPLRLGDMDQVRSIAANMDTLLAEAIAMTERQALIRQNNLRDLETVRSSWDGLTRRRNELQSRLAEARSRFAEQHLSSLAEILDTTGARLRQGAGEVPQIETWTSDERGEYDNARSGLDRLLTLQEETSRQFNSVSQSLDELNERLEAVKRIFLEGQGQADSAQRLLESRGLAGRSRFEVSLLPEYGQLESQLAARPYNLDDLEALGRSYAAQISSFAEEANRLVRQKEEAERQAQLAMMRERQLREQARKRMSSGPPSSGGFGGGRSSGGSSWSGGRSSGGSSWGGGGKSGRSSGGSKW</sequence>
<dbReference type="EMBL" id="CAKMMG010000006">
    <property type="protein sequence ID" value="CAH1213420.1"/>
    <property type="molecule type" value="Genomic_DNA"/>
</dbReference>
<evidence type="ECO:0000313" key="5">
    <source>
        <dbReference type="EMBL" id="CAH1213420.1"/>
    </source>
</evidence>
<proteinExistence type="predicted"/>
<protein>
    <submittedName>
        <fullName evidence="5">Septation ring formation regulator EzrA</fullName>
    </submittedName>
</protein>
<name>A0ABN8GSK7_9BACL</name>
<dbReference type="Pfam" id="PF04536">
    <property type="entry name" value="TPM_phosphatase"/>
    <property type="match status" value="1"/>
</dbReference>
<keyword evidence="3" id="KW-1133">Transmembrane helix</keyword>
<feature type="compositionally biased region" description="Basic and acidic residues" evidence="2">
    <location>
        <begin position="788"/>
        <end position="797"/>
    </location>
</feature>
<dbReference type="Proteomes" id="UP000838324">
    <property type="component" value="Unassembled WGS sequence"/>
</dbReference>
<evidence type="ECO:0000256" key="3">
    <source>
        <dbReference type="SAM" id="Phobius"/>
    </source>
</evidence>
<feature type="transmembrane region" description="Helical" evidence="3">
    <location>
        <begin position="283"/>
        <end position="304"/>
    </location>
</feature>
<keyword evidence="1" id="KW-0175">Coiled coil</keyword>
<evidence type="ECO:0000259" key="4">
    <source>
        <dbReference type="Pfam" id="PF04536"/>
    </source>
</evidence>
<comment type="caution">
    <text evidence="5">The sequence shown here is derived from an EMBL/GenBank/DDBJ whole genome shotgun (WGS) entry which is preliminary data.</text>
</comment>
<feature type="region of interest" description="Disordered" evidence="2">
    <location>
        <begin position="238"/>
        <end position="273"/>
    </location>
</feature>
<feature type="compositionally biased region" description="Gly residues" evidence="2">
    <location>
        <begin position="825"/>
        <end position="847"/>
    </location>
</feature>
<keyword evidence="3" id="KW-0472">Membrane</keyword>
<evidence type="ECO:0000256" key="2">
    <source>
        <dbReference type="SAM" id="MobiDB-lite"/>
    </source>
</evidence>
<feature type="compositionally biased region" description="Gly residues" evidence="2">
    <location>
        <begin position="806"/>
        <end position="816"/>
    </location>
</feature>
<feature type="region of interest" description="Disordered" evidence="2">
    <location>
        <begin position="788"/>
        <end position="847"/>
    </location>
</feature>
<keyword evidence="3" id="KW-0812">Transmembrane</keyword>
<evidence type="ECO:0000256" key="1">
    <source>
        <dbReference type="SAM" id="Coils"/>
    </source>
</evidence>
<accession>A0ABN8GSK7</accession>
<dbReference type="Gene3D" id="3.10.310.50">
    <property type="match status" value="1"/>
</dbReference>
<evidence type="ECO:0000313" key="6">
    <source>
        <dbReference type="Proteomes" id="UP000838324"/>
    </source>
</evidence>
<keyword evidence="6" id="KW-1185">Reference proteome</keyword>
<feature type="compositionally biased region" description="Gly residues" evidence="2">
    <location>
        <begin position="238"/>
        <end position="252"/>
    </location>
</feature>
<reference evidence="5" key="1">
    <citation type="submission" date="2022-01" db="EMBL/GenBank/DDBJ databases">
        <authorList>
            <person name="Criscuolo A."/>
        </authorList>
    </citation>
    <scope>NUCLEOTIDE SEQUENCE</scope>
    <source>
        <strain evidence="5">CIP111892</strain>
    </source>
</reference>
<gene>
    <name evidence="5" type="primary">ezrA</name>
    <name evidence="5" type="ORF">PAECIP111892_03848</name>
</gene>
<dbReference type="InterPro" id="IPR007621">
    <property type="entry name" value="TPM_dom"/>
</dbReference>